<gene>
    <name evidence="2" type="ORF">JCM19239_6098</name>
</gene>
<evidence type="ECO:0000313" key="3">
    <source>
        <dbReference type="Proteomes" id="UP000029223"/>
    </source>
</evidence>
<name>A0ABQ0JJU7_9VIBR</name>
<accession>A0ABQ0JJU7</accession>
<comment type="caution">
    <text evidence="2">The sequence shown here is derived from an EMBL/GenBank/DDBJ whole genome shotgun (WGS) entry which is preliminary data.</text>
</comment>
<organism evidence="2 3">
    <name type="scientific">Vibrio variabilis</name>
    <dbReference type="NCBI Taxonomy" id="990271"/>
    <lineage>
        <taxon>Bacteria</taxon>
        <taxon>Pseudomonadati</taxon>
        <taxon>Pseudomonadota</taxon>
        <taxon>Gammaproteobacteria</taxon>
        <taxon>Vibrionales</taxon>
        <taxon>Vibrionaceae</taxon>
        <taxon>Vibrio</taxon>
    </lineage>
</organism>
<sequence>MGRHRRDVCTGVNWWLKEISIVYLVAAILIGLINRMPEEQFVRSFIVGCKDMIGVAW</sequence>
<reference evidence="3" key="1">
    <citation type="submission" date="2014-09" db="EMBL/GenBank/DDBJ databases">
        <title>Vibrio variabilis JCM 19239. (C206) whole genome shotgun sequence.</title>
        <authorList>
            <person name="Sawabe T."/>
            <person name="Meirelles P."/>
            <person name="Nakanishi M."/>
            <person name="Sayaka M."/>
            <person name="Hattori M."/>
            <person name="Ohkuma M."/>
        </authorList>
    </citation>
    <scope>NUCLEOTIDE SEQUENCE [LARGE SCALE GENOMIC DNA]</scope>
    <source>
        <strain evidence="3">JCM 19239</strain>
    </source>
</reference>
<keyword evidence="1" id="KW-0812">Transmembrane</keyword>
<keyword evidence="1" id="KW-1133">Transmembrane helix</keyword>
<keyword evidence="3" id="KW-1185">Reference proteome</keyword>
<dbReference type="Proteomes" id="UP000029223">
    <property type="component" value="Unassembled WGS sequence"/>
</dbReference>
<reference evidence="3" key="2">
    <citation type="submission" date="2014-09" db="EMBL/GenBank/DDBJ databases">
        <authorList>
            <consortium name="NBRP consortium"/>
            <person name="Sawabe T."/>
            <person name="Meirelles P."/>
            <person name="Nakanishi M."/>
            <person name="Sayaka M."/>
            <person name="Hattori M."/>
            <person name="Ohkuma M."/>
        </authorList>
    </citation>
    <scope>NUCLEOTIDE SEQUENCE [LARGE SCALE GENOMIC DNA]</scope>
    <source>
        <strain evidence="3">JCM 19239</strain>
    </source>
</reference>
<dbReference type="EMBL" id="BBMS01000055">
    <property type="protein sequence ID" value="GAL29010.1"/>
    <property type="molecule type" value="Genomic_DNA"/>
</dbReference>
<protein>
    <submittedName>
        <fullName evidence="2">Uncharacterized protein</fullName>
    </submittedName>
</protein>
<evidence type="ECO:0000256" key="1">
    <source>
        <dbReference type="SAM" id="Phobius"/>
    </source>
</evidence>
<proteinExistence type="predicted"/>
<evidence type="ECO:0000313" key="2">
    <source>
        <dbReference type="EMBL" id="GAL29010.1"/>
    </source>
</evidence>
<keyword evidence="1" id="KW-0472">Membrane</keyword>
<feature type="transmembrane region" description="Helical" evidence="1">
    <location>
        <begin position="12"/>
        <end position="33"/>
    </location>
</feature>